<dbReference type="PANTHER" id="PTHR28682:SF2">
    <property type="entry name" value="PROTEIN INSYN2B"/>
    <property type="match status" value="1"/>
</dbReference>
<dbReference type="Pfam" id="PF15265">
    <property type="entry name" value="FAM196"/>
    <property type="match status" value="1"/>
</dbReference>
<protein>
    <submittedName>
        <fullName evidence="1">Uncharacterized protein</fullName>
    </submittedName>
</protein>
<keyword evidence="2" id="KW-1185">Reference proteome</keyword>
<gene>
    <name evidence="1" type="ORF">NHX12_010607</name>
</gene>
<organism evidence="1 2">
    <name type="scientific">Muraenolepis orangiensis</name>
    <name type="common">Patagonian moray cod</name>
    <dbReference type="NCBI Taxonomy" id="630683"/>
    <lineage>
        <taxon>Eukaryota</taxon>
        <taxon>Metazoa</taxon>
        <taxon>Chordata</taxon>
        <taxon>Craniata</taxon>
        <taxon>Vertebrata</taxon>
        <taxon>Euteleostomi</taxon>
        <taxon>Actinopterygii</taxon>
        <taxon>Neopterygii</taxon>
        <taxon>Teleostei</taxon>
        <taxon>Neoteleostei</taxon>
        <taxon>Acanthomorphata</taxon>
        <taxon>Zeiogadaria</taxon>
        <taxon>Gadariae</taxon>
        <taxon>Gadiformes</taxon>
        <taxon>Muraenolepidoidei</taxon>
        <taxon>Muraenolepididae</taxon>
        <taxon>Muraenolepis</taxon>
    </lineage>
</organism>
<dbReference type="Proteomes" id="UP001148018">
    <property type="component" value="Unassembled WGS sequence"/>
</dbReference>
<comment type="caution">
    <text evidence="1">The sequence shown here is derived from an EMBL/GenBank/DDBJ whole genome shotgun (WGS) entry which is preliminary data.</text>
</comment>
<dbReference type="InterPro" id="IPR029337">
    <property type="entry name" value="INSYN2"/>
</dbReference>
<accession>A0A9Q0I940</accession>
<evidence type="ECO:0000313" key="2">
    <source>
        <dbReference type="Proteomes" id="UP001148018"/>
    </source>
</evidence>
<name>A0A9Q0I940_9TELE</name>
<dbReference type="EMBL" id="JANIIK010000115">
    <property type="protein sequence ID" value="KAJ3589765.1"/>
    <property type="molecule type" value="Genomic_DNA"/>
</dbReference>
<dbReference type="PANTHER" id="PTHR28682">
    <property type="entry name" value="INHIBITORY SYNAPTIC FACTOR 2A-RELATED"/>
    <property type="match status" value="1"/>
</dbReference>
<dbReference type="AlphaFoldDB" id="A0A9Q0I940"/>
<evidence type="ECO:0000313" key="1">
    <source>
        <dbReference type="EMBL" id="KAJ3589765.1"/>
    </source>
</evidence>
<feature type="non-terminal residue" evidence="1">
    <location>
        <position position="1"/>
    </location>
</feature>
<dbReference type="OrthoDB" id="8924994at2759"/>
<sequence length="309" mass="33880">LDESKECLQSSIEGISGNACKDLQTSVDSDAHSRHSTSLVATPTNLQRSTADSSFDGSTGELSRCRISESDTSLQLTCTHSSASSVLSRDTLDTSERDLCAATPPGPTCDLRAQRPWTDLAALAHLRSRIRAFPGSGRTLVHREATRAHAHPVEAEELLPPSPSCSKTAALQWRLETVEASLESNRARISTLLHIIQDLEQSPASTAGCWCYKTGQDLTNCSICQRTACVVYSVEYDFRQQEKCFSALLDLDHPSRDPPGHAATSPFHQSHNVATLRDAFAKNIARSKVKSKKLCKTFFKLLPRKSQQR</sequence>
<proteinExistence type="predicted"/>
<reference evidence="1" key="1">
    <citation type="submission" date="2022-07" db="EMBL/GenBank/DDBJ databases">
        <title>Chromosome-level genome of Muraenolepis orangiensis.</title>
        <authorList>
            <person name="Kim J."/>
        </authorList>
    </citation>
    <scope>NUCLEOTIDE SEQUENCE</scope>
    <source>
        <strain evidence="1">KU_S4_2022</strain>
        <tissue evidence="1">Muscle</tissue>
    </source>
</reference>